<reference evidence="2 3" key="1">
    <citation type="journal article" date="2019" name="Syst. Appl. Microbiol.">
        <title>New species of pathogenic Pseudomonas isolated from citrus in Tunisia: Proposal of Pseudomonas kairouanensis sp. nov. and Pseudomonas nabeulensis sp. nov.</title>
        <authorList>
            <person name="Oueslati M."/>
            <person name="Mulet M."/>
            <person name="Gomila M."/>
            <person name="Berge O."/>
            <person name="Hajlaoui M.R."/>
            <person name="Lalucat J."/>
            <person name="Sadfi-Zouaoui N."/>
            <person name="Garcia-Valdes E."/>
        </authorList>
    </citation>
    <scope>NUCLEOTIDE SEQUENCE [LARGE SCALE GENOMIC DNA]</scope>
    <source>
        <strain evidence="2 3">KC12</strain>
    </source>
</reference>
<evidence type="ECO:0000313" key="2">
    <source>
        <dbReference type="EMBL" id="TFY84119.1"/>
    </source>
</evidence>
<evidence type="ECO:0000256" key="1">
    <source>
        <dbReference type="SAM" id="MobiDB-lite"/>
    </source>
</evidence>
<sequence>MINGLSKYTASPKKATDYLTQDKYFNEEDKKWEERDPAPVVLEGDPKSFVQACNGLNFKNRYTSGVLSFSPEETALINSTPGLKDEILQDFKDFAFAGIADDCRNMLAVEHTHTGRLEIHYAIPRVHLETGKYWNPFEPNYDGKRGKGADKKFREQNDYYIDSACIKFGLQNPRDLSVARDIKISKFDKESSTKKAVHKFVADLVISGHINCREDIEEYFKQAGGTITRSADDYISVKFADDQKAMRFRGGIYDKSQFGESAFSTRDLYEKEKPTAERIGVEFERVIEERTQRVESRFRETEKYVDRDESSDKGVEREGSELDGEFREYTDSIDAVDKAAEDIPDLKSGIDDFISSNSGAIESYQQATIGSGVEASDVAIAQTDDPVVRFFQQQFKAQAQRLEQQAIAAAKQRWANHQLPPGHDKLLADSVGSIFKAVLGTRTGIDIYRPGRAYTRTQLHQDAAKATESTHERAVLLEVDRKKMIHDALASAQQKHQVEQIEQDDQAARQKQDA</sequence>
<evidence type="ECO:0008006" key="4">
    <source>
        <dbReference type="Google" id="ProtNLM"/>
    </source>
</evidence>
<gene>
    <name evidence="2" type="ORF">DYL59_30780</name>
</gene>
<evidence type="ECO:0000313" key="3">
    <source>
        <dbReference type="Proteomes" id="UP000297391"/>
    </source>
</evidence>
<feature type="region of interest" description="Disordered" evidence="1">
    <location>
        <begin position="490"/>
        <end position="514"/>
    </location>
</feature>
<comment type="caution">
    <text evidence="2">The sequence shown here is derived from an EMBL/GenBank/DDBJ whole genome shotgun (WGS) entry which is preliminary data.</text>
</comment>
<dbReference type="AlphaFoldDB" id="A0A4Z0AD48"/>
<protein>
    <recommendedName>
        <fullName evidence="4">Relaxase</fullName>
    </recommendedName>
</protein>
<keyword evidence="3" id="KW-1185">Reference proteome</keyword>
<dbReference type="EMBL" id="QUZU01000082">
    <property type="protein sequence ID" value="TFY84119.1"/>
    <property type="molecule type" value="Genomic_DNA"/>
</dbReference>
<dbReference type="Proteomes" id="UP000297391">
    <property type="component" value="Unassembled WGS sequence"/>
</dbReference>
<name>A0A4Z0AD48_9PSED</name>
<organism evidence="2 3">
    <name type="scientific">Pseudomonas kairouanensis</name>
    <dbReference type="NCBI Taxonomy" id="2293832"/>
    <lineage>
        <taxon>Bacteria</taxon>
        <taxon>Pseudomonadati</taxon>
        <taxon>Pseudomonadota</taxon>
        <taxon>Gammaproteobacteria</taxon>
        <taxon>Pseudomonadales</taxon>
        <taxon>Pseudomonadaceae</taxon>
        <taxon>Pseudomonas</taxon>
    </lineage>
</organism>
<accession>A0A4Z0AD48</accession>
<dbReference type="RefSeq" id="WP_135292553.1">
    <property type="nucleotide sequence ID" value="NZ_QUZU01000082.1"/>
</dbReference>
<proteinExistence type="predicted"/>
<feature type="non-terminal residue" evidence="2">
    <location>
        <position position="514"/>
    </location>
</feature>
<dbReference type="OrthoDB" id="5351104at2"/>